<gene>
    <name evidence="16" type="ORF">BOKJ2_LOCUS1824</name>
</gene>
<feature type="compositionally biased region" description="Basic and acidic residues" evidence="15">
    <location>
        <begin position="195"/>
        <end position="206"/>
    </location>
</feature>
<reference evidence="16" key="1">
    <citation type="submission" date="2020-09" db="EMBL/GenBank/DDBJ databases">
        <authorList>
            <person name="Kikuchi T."/>
        </authorList>
    </citation>
    <scope>NUCLEOTIDE SEQUENCE</scope>
    <source>
        <strain evidence="16">SH1</strain>
    </source>
</reference>
<evidence type="ECO:0000256" key="3">
    <source>
        <dbReference type="ARBA" id="ARBA00010600"/>
    </source>
</evidence>
<evidence type="ECO:0000256" key="15">
    <source>
        <dbReference type="SAM" id="MobiDB-lite"/>
    </source>
</evidence>
<feature type="compositionally biased region" description="Low complexity" evidence="15">
    <location>
        <begin position="212"/>
        <end position="228"/>
    </location>
</feature>
<evidence type="ECO:0000256" key="1">
    <source>
        <dbReference type="ARBA" id="ARBA00004477"/>
    </source>
</evidence>
<proteinExistence type="inferred from homology"/>
<comment type="caution">
    <text evidence="14">Lacks conserved residue(s) required for the propagation of feature annotation.</text>
</comment>
<dbReference type="Pfam" id="PF04922">
    <property type="entry name" value="DIE2_ALG10"/>
    <property type="match status" value="1"/>
</dbReference>
<feature type="transmembrane region" description="Helical" evidence="14">
    <location>
        <begin position="240"/>
        <end position="263"/>
    </location>
</feature>
<feature type="transmembrane region" description="Helical" evidence="14">
    <location>
        <begin position="151"/>
        <end position="174"/>
    </location>
</feature>
<dbReference type="PIRSF" id="PIRSF028810">
    <property type="entry name" value="Alpha1_2_glucosyltferase_Alg10"/>
    <property type="match status" value="1"/>
</dbReference>
<dbReference type="EMBL" id="CAJFDH010000001">
    <property type="protein sequence ID" value="CAD5207140.1"/>
    <property type="molecule type" value="Genomic_DNA"/>
</dbReference>
<dbReference type="Proteomes" id="UP000783686">
    <property type="component" value="Unassembled WGS sequence"/>
</dbReference>
<dbReference type="Proteomes" id="UP000614601">
    <property type="component" value="Unassembled WGS sequence"/>
</dbReference>
<keyword evidence="9" id="KW-0256">Endoplasmic reticulum</keyword>
<evidence type="ECO:0000256" key="9">
    <source>
        <dbReference type="ARBA" id="ARBA00022824"/>
    </source>
</evidence>
<dbReference type="EMBL" id="CAJFCW020000001">
    <property type="protein sequence ID" value="CAG9084496.1"/>
    <property type="molecule type" value="Genomic_DNA"/>
</dbReference>
<organism evidence="16 17">
    <name type="scientific">Bursaphelenchus okinawaensis</name>
    <dbReference type="NCBI Taxonomy" id="465554"/>
    <lineage>
        <taxon>Eukaryota</taxon>
        <taxon>Metazoa</taxon>
        <taxon>Ecdysozoa</taxon>
        <taxon>Nematoda</taxon>
        <taxon>Chromadorea</taxon>
        <taxon>Rhabditida</taxon>
        <taxon>Tylenchina</taxon>
        <taxon>Tylenchomorpha</taxon>
        <taxon>Aphelenchoidea</taxon>
        <taxon>Aphelenchoididae</taxon>
        <taxon>Bursaphelenchus</taxon>
    </lineage>
</organism>
<feature type="transmembrane region" description="Helical" evidence="14">
    <location>
        <begin position="283"/>
        <end position="302"/>
    </location>
</feature>
<feature type="transmembrane region" description="Helical" evidence="14">
    <location>
        <begin position="355"/>
        <end position="378"/>
    </location>
</feature>
<evidence type="ECO:0000256" key="7">
    <source>
        <dbReference type="ARBA" id="ARBA00022679"/>
    </source>
</evidence>
<evidence type="ECO:0000256" key="8">
    <source>
        <dbReference type="ARBA" id="ARBA00022692"/>
    </source>
</evidence>
<comment type="pathway">
    <text evidence="2">Protein modification; protein glycosylation.</text>
</comment>
<evidence type="ECO:0000313" key="17">
    <source>
        <dbReference type="Proteomes" id="UP000614601"/>
    </source>
</evidence>
<keyword evidence="11 14" id="KW-0472">Membrane</keyword>
<comment type="caution">
    <text evidence="16">The sequence shown here is derived from an EMBL/GenBank/DDBJ whole genome shotgun (WGS) entry which is preliminary data.</text>
</comment>
<evidence type="ECO:0000256" key="14">
    <source>
        <dbReference type="PIRNR" id="PIRNR028810"/>
    </source>
</evidence>
<feature type="region of interest" description="Disordered" evidence="15">
    <location>
        <begin position="195"/>
        <end position="228"/>
    </location>
</feature>
<evidence type="ECO:0000256" key="2">
    <source>
        <dbReference type="ARBA" id="ARBA00004922"/>
    </source>
</evidence>
<dbReference type="GO" id="GO:0005789">
    <property type="term" value="C:endoplasmic reticulum membrane"/>
    <property type="evidence" value="ECO:0007669"/>
    <property type="project" value="UniProtKB-SubCell"/>
</dbReference>
<evidence type="ECO:0000256" key="6">
    <source>
        <dbReference type="ARBA" id="ARBA00022676"/>
    </source>
</evidence>
<dbReference type="EC" id="2.4.1.256" evidence="4 14"/>
<evidence type="ECO:0000256" key="11">
    <source>
        <dbReference type="ARBA" id="ARBA00023136"/>
    </source>
</evidence>
<evidence type="ECO:0000256" key="5">
    <source>
        <dbReference type="ARBA" id="ARBA00018512"/>
    </source>
</evidence>
<evidence type="ECO:0000256" key="10">
    <source>
        <dbReference type="ARBA" id="ARBA00022989"/>
    </source>
</evidence>
<keyword evidence="17" id="KW-1185">Reference proteome</keyword>
<dbReference type="AlphaFoldDB" id="A0A811JV05"/>
<feature type="transmembrane region" description="Helical" evidence="14">
    <location>
        <begin position="7"/>
        <end position="26"/>
    </location>
</feature>
<evidence type="ECO:0000256" key="13">
    <source>
        <dbReference type="ARBA" id="ARBA00048064"/>
    </source>
</evidence>
<sequence length="469" mass="53981">MSERGLNLKIADFVIASILSSIHYLFTNLYDKHVPDPYMDEVFHIPQVRQYCNGNYRDYDPMLTTPPLMYFLTVATFLCGRERAFNSIMIGLCYLAAAKYGLKQTKQANRWAAVAVCTLPVLFQTSCLYYTDMLSLTLVLAGLSMENKAGSAMVFMLSCLSRQTNIIWAGFYCFCGLIDHLKTVGDDVVVDGKRSSREKRKHDSTLKENSGSTAKKNNSSTVSSKANSSSITSSFDYIKATVYCVVLHWPFAILGAMFVYYLIWNDGSIVLGDKTAHQLHLHLPQLLYFLLFTMLSSSMHVLPRLSQVLRISWYYKPLLVVISVFMALSVHYFSYTHPYLLADNRHYVFYIWNRFMLRYTYFKYAIIPGDILSLVYFFHTLNASSVYFTLGLLLSTAATVIPAHLVEFRYFIIPYAIWRLNVNEKAPKCVCNFVEIVVNVILIVVTTYLFVFHPFEWSHEPGRKQRFMW</sequence>
<comment type="subcellular location">
    <subcellularLocation>
        <location evidence="1">Endoplasmic reticulum membrane</location>
        <topology evidence="1">Multi-pass membrane protein</topology>
    </subcellularLocation>
</comment>
<feature type="transmembrane region" description="Helical" evidence="14">
    <location>
        <begin position="314"/>
        <end position="335"/>
    </location>
</feature>
<protein>
    <recommendedName>
        <fullName evidence="5 14">Dol-P-Glc:Glc(2)Man(9)GlcNAc(2)-PP-Dol alpha-1,2-glucosyltransferase</fullName>
        <ecNumber evidence="4 14">2.4.1.256</ecNumber>
    </recommendedName>
</protein>
<keyword evidence="6 14" id="KW-0328">Glycosyltransferase</keyword>
<feature type="transmembrane region" description="Helical" evidence="14">
    <location>
        <begin position="111"/>
        <end position="131"/>
    </location>
</feature>
<comment type="function">
    <text evidence="12">Dol-P-Glc:Glc(2)Man(9)GlcNAc(2)-PP-Dol alpha-1,2-glucosyltransferase that operates in the biosynthetic pathway of dolichol-linked oligosaccharides, the glycan precursors employed in protein asparagine (N)-glycosylation. The assembly of dolichol-linked oligosaccharides begins on the cytosolic side of the endoplasmic reticulum membrane and finishes in its lumen. The sequential addition of sugars to dolichol pyrophosphate produces dolichol-linked oligosaccharides containing fourteen sugars, including two GlcNAcs, nine mannoses and three glucoses. Once assembled, the oligosaccharide is transferred from the lipid to nascent proteins by oligosaccharyltransferases. In the lumen of the endoplasmic reticulum, adds the third and last glucose residue from dolichyl phosphate glucose (Dol-P-Glc) onto the lipid-linked oligosaccharide intermediate Glc(2)Man(9)GlcNAc(2)-PP-Dol to produce Glc(3)Man(9)GlcNAc(2)-PP-Dol.</text>
</comment>
<dbReference type="GO" id="GO:0106073">
    <property type="term" value="F:dolichyl pyrophosphate Glc2Man9GlcNAc2 alpha-1,2-glucosyltransferase activity"/>
    <property type="evidence" value="ECO:0007669"/>
    <property type="project" value="UniProtKB-UniRule"/>
</dbReference>
<dbReference type="PANTHER" id="PTHR12989">
    <property type="entry name" value="ALPHA-1,2-GLUCOSYLTRANSFERASE ALG10"/>
    <property type="match status" value="1"/>
</dbReference>
<evidence type="ECO:0000313" key="16">
    <source>
        <dbReference type="EMBL" id="CAD5207140.1"/>
    </source>
</evidence>
<feature type="transmembrane region" description="Helical" evidence="14">
    <location>
        <begin position="390"/>
        <end position="413"/>
    </location>
</feature>
<dbReference type="OrthoDB" id="4769at2759"/>
<comment type="similarity">
    <text evidence="3 14">Belongs to the ALG10 glucosyltransferase family.</text>
</comment>
<keyword evidence="8 14" id="KW-0812">Transmembrane</keyword>
<keyword evidence="10 14" id="KW-1133">Transmembrane helix</keyword>
<dbReference type="PANTHER" id="PTHR12989:SF10">
    <property type="entry name" value="DOL-P-GLC:GLC(2)MAN(9)GLCNAC(2)-PP-DOL ALPHA-1,2-GLUCOSYLTRANSFERASE-RELATED"/>
    <property type="match status" value="1"/>
</dbReference>
<dbReference type="GO" id="GO:0006488">
    <property type="term" value="P:dolichol-linked oligosaccharide biosynthetic process"/>
    <property type="evidence" value="ECO:0007669"/>
    <property type="project" value="UniProtKB-UniRule"/>
</dbReference>
<keyword evidence="7" id="KW-0808">Transferase</keyword>
<accession>A0A811JV05</accession>
<dbReference type="InterPro" id="IPR016900">
    <property type="entry name" value="Alg10"/>
</dbReference>
<feature type="transmembrane region" description="Helical" evidence="14">
    <location>
        <begin position="433"/>
        <end position="455"/>
    </location>
</feature>
<comment type="catalytic activity">
    <reaction evidence="13">
        <text>an alpha-D-Glc-(1-&gt;3)-alpha-D-Glc-(1-&gt;3)-alpha-D-Man-(1-&gt;2)-alpha-D-Man-(1-&gt;2)-alpha-D-Man-(1-&gt;3)-[alpha-D-Man-(1-&gt;2)-alpha-D-Man-(1-&gt;3)-[alpha-D-Man-(1-&gt;2)-alpha-D-Man-(1-&gt;6)]-alpha-D-Man-(1-&gt;6)]-beta-D-Man-(1-&gt;4)-beta-D-GlcNAc-(1-&gt;4)-alpha-D-GlcNAc-diphospho-di-trans,poly-cis-dolichol + a di-trans,poly-cis-dolichyl beta-D-glucosyl phosphate = a alpha-D-Glc-(1-&gt;2)-alpha-D-Glc-(1-&gt;3)-alpha-D-Glc-(1-&gt;3)-alpha-D-Man-(1-&gt;2)-alpha-D-Man-(1-&gt;2)-alpha-D-Man-(1-&gt;3)-[alpha-D-Man-(1-&gt;2)-alpha-D-Man-(1-&gt;3)-[alpha-D-Man-(1-&gt;2)-alpha-D-Man-(1-&gt;6)]-alpha-D-Man-(1-&gt;6)]-beta-D-Man-(1-&gt;4)-beta-D-GlcNAc-(1-&gt;4)-alpha-D-GlcNAc-diphospho-di-trans,poly-cis-dolichol + a di-trans,poly-cis-dolichyl phosphate + H(+)</text>
        <dbReference type="Rhea" id="RHEA:29543"/>
        <dbReference type="Rhea" id="RHEA-COMP:19498"/>
        <dbReference type="Rhea" id="RHEA-COMP:19502"/>
        <dbReference type="Rhea" id="RHEA-COMP:19512"/>
        <dbReference type="Rhea" id="RHEA-COMP:19522"/>
        <dbReference type="ChEBI" id="CHEBI:15378"/>
        <dbReference type="ChEBI" id="CHEBI:57525"/>
        <dbReference type="ChEBI" id="CHEBI:57683"/>
        <dbReference type="ChEBI" id="CHEBI:132522"/>
        <dbReference type="ChEBI" id="CHEBI:132523"/>
        <dbReference type="EC" id="2.4.1.256"/>
    </reaction>
    <physiologicalReaction direction="left-to-right" evidence="13">
        <dbReference type="Rhea" id="RHEA:29544"/>
    </physiologicalReaction>
</comment>
<evidence type="ECO:0000256" key="4">
    <source>
        <dbReference type="ARBA" id="ARBA00011967"/>
    </source>
</evidence>
<name>A0A811JV05_9BILA</name>
<evidence type="ECO:0000256" key="12">
    <source>
        <dbReference type="ARBA" id="ARBA00044727"/>
    </source>
</evidence>